<dbReference type="GO" id="GO:0005524">
    <property type="term" value="F:ATP binding"/>
    <property type="evidence" value="ECO:0007669"/>
    <property type="project" value="UniProtKB-KW"/>
</dbReference>
<protein>
    <submittedName>
        <fullName evidence="10">Ureide permease 5</fullName>
    </submittedName>
</protein>
<feature type="transmembrane region" description="Helical" evidence="9">
    <location>
        <begin position="159"/>
        <end position="185"/>
    </location>
</feature>
<feature type="transmembrane region" description="Helical" evidence="9">
    <location>
        <begin position="94"/>
        <end position="113"/>
    </location>
</feature>
<sequence>MTQSRERKSRSENENEKKTGCECDGVWVVGVGFLDFWFLVTFATEGVSSGLKMYVVDSKGGAIACMLLALFFLGTWPAILTLLERRGRLPQHTYIDYTITNLLAAVIIAFTLGEFGHTNDDTPNFLVQLSQNNWSSVLFAMAVGVVLSLGNLSMQYAWAFVGLSVTSVICSSITVVIGTTLNYFLDRKINRAEILFPGVACFLIAQEISELLPDDEETQDIAHKLLPPADLIQLCLKIQNKQVAVYAFDIFAWTSLSFLRCNTSLLEECWKNAANQDDWETINQTSVSKGLSDEENLEVLKETTLFQASRRCYGPESETYEGGFEEVLPLRQESLEGSSVEGILMQHRSFPDAGKLMVTAIMLGSVVVDTAPEDEECWKNAANQDDWETINQTSVSKGLSDEENLEVLKETTLFQASRRCYGPESETYEGGFEEVLPLRQESLEGSSVEGILMQHRSFPDAGKLMVTAIMLGSVVVDTAPEDGPAPME</sequence>
<keyword evidence="11" id="KW-1185">Reference proteome</keyword>
<dbReference type="GO" id="GO:0005274">
    <property type="term" value="F:allantoin:proton symporter activity"/>
    <property type="evidence" value="ECO:0007669"/>
    <property type="project" value="TreeGrafter"/>
</dbReference>
<keyword evidence="3" id="KW-0813">Transport</keyword>
<dbReference type="EMBL" id="PKPP01001294">
    <property type="protein sequence ID" value="PWA83862.1"/>
    <property type="molecule type" value="Genomic_DNA"/>
</dbReference>
<evidence type="ECO:0000256" key="4">
    <source>
        <dbReference type="ARBA" id="ARBA00022692"/>
    </source>
</evidence>
<dbReference type="OrthoDB" id="1733769at2759"/>
<evidence type="ECO:0000256" key="7">
    <source>
        <dbReference type="ARBA" id="ARBA00022989"/>
    </source>
</evidence>
<dbReference type="GO" id="GO:0016020">
    <property type="term" value="C:membrane"/>
    <property type="evidence" value="ECO:0007669"/>
    <property type="project" value="UniProtKB-SubCell"/>
</dbReference>
<dbReference type="STRING" id="35608.A0A2U1PDM3"/>
<accession>A0A2U1PDM3</accession>
<dbReference type="Pfam" id="PF07168">
    <property type="entry name" value="Ureide_permease"/>
    <property type="match status" value="1"/>
</dbReference>
<dbReference type="Proteomes" id="UP000245207">
    <property type="component" value="Unassembled WGS sequence"/>
</dbReference>
<feature type="transmembrane region" description="Helical" evidence="9">
    <location>
        <begin position="21"/>
        <end position="40"/>
    </location>
</feature>
<dbReference type="GO" id="GO:0015505">
    <property type="term" value="F:uracil:monoatomic cation symporter activity"/>
    <property type="evidence" value="ECO:0007669"/>
    <property type="project" value="TreeGrafter"/>
</dbReference>
<keyword evidence="8 9" id="KW-0472">Membrane</keyword>
<evidence type="ECO:0000256" key="3">
    <source>
        <dbReference type="ARBA" id="ARBA00022448"/>
    </source>
</evidence>
<keyword evidence="4 9" id="KW-0812">Transmembrane</keyword>
<keyword evidence="6" id="KW-0067">ATP-binding</keyword>
<evidence type="ECO:0000256" key="1">
    <source>
        <dbReference type="ARBA" id="ARBA00004141"/>
    </source>
</evidence>
<gene>
    <name evidence="10" type="ORF">CTI12_AA163860</name>
</gene>
<organism evidence="10 11">
    <name type="scientific">Artemisia annua</name>
    <name type="common">Sweet wormwood</name>
    <dbReference type="NCBI Taxonomy" id="35608"/>
    <lineage>
        <taxon>Eukaryota</taxon>
        <taxon>Viridiplantae</taxon>
        <taxon>Streptophyta</taxon>
        <taxon>Embryophyta</taxon>
        <taxon>Tracheophyta</taxon>
        <taxon>Spermatophyta</taxon>
        <taxon>Magnoliopsida</taxon>
        <taxon>eudicotyledons</taxon>
        <taxon>Gunneridae</taxon>
        <taxon>Pentapetalae</taxon>
        <taxon>asterids</taxon>
        <taxon>campanulids</taxon>
        <taxon>Asterales</taxon>
        <taxon>Asteraceae</taxon>
        <taxon>Asteroideae</taxon>
        <taxon>Anthemideae</taxon>
        <taxon>Artemisiinae</taxon>
        <taxon>Artemisia</taxon>
    </lineage>
</organism>
<keyword evidence="5" id="KW-0547">Nucleotide-binding</keyword>
<name>A0A2U1PDM3_ARTAN</name>
<proteinExistence type="inferred from homology"/>
<reference evidence="10 11" key="1">
    <citation type="journal article" date="2018" name="Mol. Plant">
        <title>The genome of Artemisia annua provides insight into the evolution of Asteraceae family and artemisinin biosynthesis.</title>
        <authorList>
            <person name="Shen Q."/>
            <person name="Zhang L."/>
            <person name="Liao Z."/>
            <person name="Wang S."/>
            <person name="Yan T."/>
            <person name="Shi P."/>
            <person name="Liu M."/>
            <person name="Fu X."/>
            <person name="Pan Q."/>
            <person name="Wang Y."/>
            <person name="Lv Z."/>
            <person name="Lu X."/>
            <person name="Zhang F."/>
            <person name="Jiang W."/>
            <person name="Ma Y."/>
            <person name="Chen M."/>
            <person name="Hao X."/>
            <person name="Li L."/>
            <person name="Tang Y."/>
            <person name="Lv G."/>
            <person name="Zhou Y."/>
            <person name="Sun X."/>
            <person name="Brodelius P.E."/>
            <person name="Rose J.K.C."/>
            <person name="Tang K."/>
        </authorList>
    </citation>
    <scope>NUCLEOTIDE SEQUENCE [LARGE SCALE GENOMIC DNA]</scope>
    <source>
        <strain evidence="11">cv. Huhao1</strain>
        <tissue evidence="10">Leaf</tissue>
    </source>
</reference>
<keyword evidence="7 9" id="KW-1133">Transmembrane helix</keyword>
<evidence type="ECO:0000313" key="11">
    <source>
        <dbReference type="Proteomes" id="UP000245207"/>
    </source>
</evidence>
<evidence type="ECO:0000256" key="8">
    <source>
        <dbReference type="ARBA" id="ARBA00023136"/>
    </source>
</evidence>
<evidence type="ECO:0000256" key="6">
    <source>
        <dbReference type="ARBA" id="ARBA00022840"/>
    </source>
</evidence>
<comment type="similarity">
    <text evidence="2">Belongs to the plant ureide permease (TC 2.A.7.19) family.</text>
</comment>
<dbReference type="InterPro" id="IPR009834">
    <property type="entry name" value="Ureide_permease"/>
</dbReference>
<evidence type="ECO:0000256" key="9">
    <source>
        <dbReference type="SAM" id="Phobius"/>
    </source>
</evidence>
<evidence type="ECO:0000256" key="2">
    <source>
        <dbReference type="ARBA" id="ARBA00005931"/>
    </source>
</evidence>
<dbReference type="AlphaFoldDB" id="A0A2U1PDM3"/>
<evidence type="ECO:0000256" key="5">
    <source>
        <dbReference type="ARBA" id="ARBA00022741"/>
    </source>
</evidence>
<evidence type="ECO:0000313" key="10">
    <source>
        <dbReference type="EMBL" id="PWA83862.1"/>
    </source>
</evidence>
<dbReference type="InterPro" id="IPR030189">
    <property type="entry name" value="UPS_plant"/>
</dbReference>
<feature type="transmembrane region" description="Helical" evidence="9">
    <location>
        <begin position="60"/>
        <end position="82"/>
    </location>
</feature>
<feature type="transmembrane region" description="Helical" evidence="9">
    <location>
        <begin position="133"/>
        <end position="152"/>
    </location>
</feature>
<dbReference type="PANTHER" id="PTHR31081:SF5">
    <property type="entry name" value="UREIDE PERMEASE 1-RELATED"/>
    <property type="match status" value="1"/>
</dbReference>
<dbReference type="PANTHER" id="PTHR31081">
    <property type="entry name" value="UREIDE PERMEASE 1-RELATED-RELATED"/>
    <property type="match status" value="1"/>
</dbReference>
<comment type="caution">
    <text evidence="10">The sequence shown here is derived from an EMBL/GenBank/DDBJ whole genome shotgun (WGS) entry which is preliminary data.</text>
</comment>
<comment type="subcellular location">
    <subcellularLocation>
        <location evidence="1">Membrane</location>
        <topology evidence="1">Multi-pass membrane protein</topology>
    </subcellularLocation>
</comment>